<dbReference type="EMBL" id="CP025491">
    <property type="protein sequence ID" value="AUH72615.1"/>
    <property type="molecule type" value="Genomic_DNA"/>
</dbReference>
<gene>
    <name evidence="1" type="ORF">CAB17_11545</name>
</gene>
<reference evidence="1 2" key="1">
    <citation type="submission" date="2017-12" db="EMBL/GenBank/DDBJ databases">
        <title>Legionella sainthelensi LA01-117, whole genome sequence of a clinical isolate from New Zealand.</title>
        <authorList>
            <person name="Cree S.L."/>
            <person name="Slow S."/>
            <person name="Kennedy M.A."/>
            <person name="Murdoch D.R."/>
            <person name="Biggs P.J."/>
            <person name="Anderson T."/>
        </authorList>
    </citation>
    <scope>NUCLEOTIDE SEQUENCE [LARGE SCALE GENOMIC DNA]</scope>
    <source>
        <strain evidence="1 2">LA01-117</strain>
    </source>
</reference>
<protein>
    <submittedName>
        <fullName evidence="1">Uncharacterized protein</fullName>
    </submittedName>
</protein>
<dbReference type="KEGG" id="lsh:CAB17_11545"/>
<dbReference type="Proteomes" id="UP000234343">
    <property type="component" value="Chromosome"/>
</dbReference>
<dbReference type="AlphaFoldDB" id="A0A2H5FM33"/>
<organism evidence="1 2">
    <name type="scientific">Legionella sainthelensi</name>
    <dbReference type="NCBI Taxonomy" id="28087"/>
    <lineage>
        <taxon>Bacteria</taxon>
        <taxon>Pseudomonadati</taxon>
        <taxon>Pseudomonadota</taxon>
        <taxon>Gammaproteobacteria</taxon>
        <taxon>Legionellales</taxon>
        <taxon>Legionellaceae</taxon>
        <taxon>Legionella</taxon>
    </lineage>
</organism>
<keyword evidence="2" id="KW-1185">Reference proteome</keyword>
<name>A0A2H5FM33_9GAMM</name>
<accession>A0A2H5FM33</accession>
<proteinExistence type="predicted"/>
<evidence type="ECO:0000313" key="2">
    <source>
        <dbReference type="Proteomes" id="UP000234343"/>
    </source>
</evidence>
<dbReference type="RefSeq" id="WP_101900224.1">
    <property type="nucleotide sequence ID" value="NZ_CP025491.2"/>
</dbReference>
<sequence>MFKIFTKIAPKRLGKNSKTRRETPRFINDKKIGLWDAPSIKHSWLNINSNNEPHTLEGTTALKKLISDEINLGSENTVITSLPKGKKVVGFSPTRGVADHALVFDKIPDTPNFPTQIAPKITVKGSKLKNFEISSDVENCLSEKIEENSKSYLIHFTFLKEAEPWSKKIFEEKISNNFSFK</sequence>
<evidence type="ECO:0000313" key="1">
    <source>
        <dbReference type="EMBL" id="AUH72615.1"/>
    </source>
</evidence>